<evidence type="ECO:0000313" key="5">
    <source>
        <dbReference type="Proteomes" id="UP000438093"/>
    </source>
</evidence>
<reference evidence="3" key="2">
    <citation type="submission" date="2019-08" db="EMBL/GenBank/DDBJ databases">
        <authorList>
            <person name="Ge Y."/>
        </authorList>
    </citation>
    <scope>NUCLEOTIDE SEQUENCE</scope>
    <source>
        <strain evidence="3">HF-4214</strain>
    </source>
</reference>
<organism evidence="3 5">
    <name type="scientific">Eggerthella guodeyinii</name>
    <dbReference type="NCBI Taxonomy" id="2690837"/>
    <lineage>
        <taxon>Bacteria</taxon>
        <taxon>Bacillati</taxon>
        <taxon>Actinomycetota</taxon>
        <taxon>Coriobacteriia</taxon>
        <taxon>Eggerthellales</taxon>
        <taxon>Eggerthellaceae</taxon>
        <taxon>Eggerthella</taxon>
    </lineage>
</organism>
<feature type="domain" description="UspA" evidence="2">
    <location>
        <begin position="3"/>
        <end position="156"/>
    </location>
</feature>
<dbReference type="CDD" id="cd23659">
    <property type="entry name" value="USP_At3g01520-like"/>
    <property type="match status" value="1"/>
</dbReference>
<accession>A0A6N7RJY9</accession>
<keyword evidence="5" id="KW-1185">Reference proteome</keyword>
<dbReference type="AlphaFoldDB" id="A0A6N7RJY9"/>
<evidence type="ECO:0000256" key="1">
    <source>
        <dbReference type="ARBA" id="ARBA00008791"/>
    </source>
</evidence>
<comment type="similarity">
    <text evidence="1">Belongs to the universal stress protein A family.</text>
</comment>
<dbReference type="InterPro" id="IPR006016">
    <property type="entry name" value="UspA"/>
</dbReference>
<accession>A0A6L7IRL0</accession>
<dbReference type="Pfam" id="PF00582">
    <property type="entry name" value="Usp"/>
    <property type="match status" value="1"/>
</dbReference>
<name>A0A6N7RJY9_9ACTN</name>
<protein>
    <submittedName>
        <fullName evidence="3">Universal stress protein</fullName>
    </submittedName>
</protein>
<proteinExistence type="inferred from homology"/>
<dbReference type="InterPro" id="IPR014729">
    <property type="entry name" value="Rossmann-like_a/b/a_fold"/>
</dbReference>
<dbReference type="Proteomes" id="UP000478463">
    <property type="component" value="Chromosome"/>
</dbReference>
<dbReference type="Gene3D" id="3.40.50.620">
    <property type="entry name" value="HUPs"/>
    <property type="match status" value="1"/>
</dbReference>
<evidence type="ECO:0000313" key="6">
    <source>
        <dbReference type="Proteomes" id="UP000478463"/>
    </source>
</evidence>
<dbReference type="SUPFAM" id="SSF52402">
    <property type="entry name" value="Adenine nucleotide alpha hydrolases-like"/>
    <property type="match status" value="1"/>
</dbReference>
<sequence length="161" mass="17497">MLYDNIMIPYDGSASARAALSEAVRFAKDDPGLTLRIVQIIDTDQLAIDKLEAEGRDEQTVASSATLQKTYEEVTEEASKALHREIDPLLTGLMNKVYIELLQETQPGGQIVTYAIDNLCDLIVMGSRGLGALRGILGSVSSYVLRNADVPVLIVKEGTNE</sequence>
<evidence type="ECO:0000313" key="4">
    <source>
        <dbReference type="EMBL" id="QOS68213.1"/>
    </source>
</evidence>
<dbReference type="RefSeq" id="WP_154332522.1">
    <property type="nucleotide sequence ID" value="NZ_CP063310.1"/>
</dbReference>
<dbReference type="EMBL" id="CP063310">
    <property type="protein sequence ID" value="QOS68213.1"/>
    <property type="molecule type" value="Genomic_DNA"/>
</dbReference>
<dbReference type="EMBL" id="VTFY01000002">
    <property type="protein sequence ID" value="MRX81623.1"/>
    <property type="molecule type" value="Genomic_DNA"/>
</dbReference>
<dbReference type="PRINTS" id="PR01438">
    <property type="entry name" value="UNVRSLSTRESS"/>
</dbReference>
<reference evidence="4 6" key="3">
    <citation type="submission" date="2020-10" db="EMBL/GenBank/DDBJ databases">
        <title>Eggerthella sp. nov., isolated from human feces.</title>
        <authorList>
            <person name="Yajun G."/>
        </authorList>
    </citation>
    <scope>NUCLEOTIDE SEQUENCE [LARGE SCALE GENOMIC DNA]</scope>
    <source>
        <strain evidence="4 6">HF-1101</strain>
    </source>
</reference>
<dbReference type="PANTHER" id="PTHR46268">
    <property type="entry name" value="STRESS RESPONSE PROTEIN NHAX"/>
    <property type="match status" value="1"/>
</dbReference>
<dbReference type="PANTHER" id="PTHR46268:SF6">
    <property type="entry name" value="UNIVERSAL STRESS PROTEIN UP12"/>
    <property type="match status" value="1"/>
</dbReference>
<gene>
    <name evidence="3" type="ORF">GJG86_03820</name>
    <name evidence="4" type="ORF">GS424_017320</name>
</gene>
<reference evidence="5" key="1">
    <citation type="submission" date="2019-08" db="EMBL/GenBank/DDBJ databases">
        <title>Arthrobacter sp. nov., isolated from plateau pika and Tibetan wild ass.</title>
        <authorList>
            <person name="Ge Y."/>
        </authorList>
    </citation>
    <scope>NUCLEOTIDE SEQUENCE [LARGE SCALE GENOMIC DNA]</scope>
    <source>
        <strain evidence="5">HF-4214</strain>
    </source>
</reference>
<evidence type="ECO:0000313" key="3">
    <source>
        <dbReference type="EMBL" id="MRX81623.1"/>
    </source>
</evidence>
<dbReference type="KEGG" id="egd:GS424_017320"/>
<evidence type="ECO:0000259" key="2">
    <source>
        <dbReference type="Pfam" id="PF00582"/>
    </source>
</evidence>
<dbReference type="InterPro" id="IPR006015">
    <property type="entry name" value="Universal_stress_UspA"/>
</dbReference>
<dbReference type="Proteomes" id="UP000438093">
    <property type="component" value="Unassembled WGS sequence"/>
</dbReference>